<name>A0A1H5W0B2_9RHOB</name>
<organism evidence="4 5">
    <name type="scientific">Jhaorihella thermophila</name>
    <dbReference type="NCBI Taxonomy" id="488547"/>
    <lineage>
        <taxon>Bacteria</taxon>
        <taxon>Pseudomonadati</taxon>
        <taxon>Pseudomonadota</taxon>
        <taxon>Alphaproteobacteria</taxon>
        <taxon>Rhodobacterales</taxon>
        <taxon>Paracoccaceae</taxon>
        <taxon>Jhaorihella</taxon>
    </lineage>
</organism>
<feature type="modified residue" description="Phosphohistidine" evidence="2">
    <location>
        <position position="50"/>
    </location>
</feature>
<keyword evidence="1" id="KW-0902">Two-component regulatory system</keyword>
<dbReference type="Proteomes" id="UP000236742">
    <property type="component" value="Unassembled WGS sequence"/>
</dbReference>
<evidence type="ECO:0000259" key="3">
    <source>
        <dbReference type="PROSITE" id="PS50894"/>
    </source>
</evidence>
<gene>
    <name evidence="4" type="ORF">SAMN05421751_10741</name>
</gene>
<dbReference type="OrthoDB" id="7876199at2"/>
<evidence type="ECO:0000256" key="2">
    <source>
        <dbReference type="PROSITE-ProRule" id="PRU00110"/>
    </source>
</evidence>
<dbReference type="InterPro" id="IPR036641">
    <property type="entry name" value="HPT_dom_sf"/>
</dbReference>
<proteinExistence type="predicted"/>
<dbReference type="GO" id="GO:0000160">
    <property type="term" value="P:phosphorelay signal transduction system"/>
    <property type="evidence" value="ECO:0007669"/>
    <property type="project" value="UniProtKB-KW"/>
</dbReference>
<sequence>MSIQDALKGIRRRYADHLHDHRAQLSNLVQDARQGPDPVAAIEQIRFRAHKISGTAATLGFQSLGETAALCEQRANVCLEAQAHVDPMLAVATQLIGRIDEALGDIG</sequence>
<dbReference type="AlphaFoldDB" id="A0A1H5W0B2"/>
<feature type="domain" description="HPt" evidence="3">
    <location>
        <begin position="3"/>
        <end position="106"/>
    </location>
</feature>
<evidence type="ECO:0000256" key="1">
    <source>
        <dbReference type="ARBA" id="ARBA00023012"/>
    </source>
</evidence>
<accession>A0A1H5W0B2</accession>
<evidence type="ECO:0000313" key="5">
    <source>
        <dbReference type="Proteomes" id="UP000236742"/>
    </source>
</evidence>
<protein>
    <submittedName>
        <fullName evidence="4">Hpt domain-containing protein</fullName>
    </submittedName>
</protein>
<dbReference type="Pfam" id="PF01627">
    <property type="entry name" value="Hpt"/>
    <property type="match status" value="1"/>
</dbReference>
<dbReference type="RefSeq" id="WP_160114864.1">
    <property type="nucleotide sequence ID" value="NZ_FNVD01000007.1"/>
</dbReference>
<dbReference type="GO" id="GO:0004672">
    <property type="term" value="F:protein kinase activity"/>
    <property type="evidence" value="ECO:0007669"/>
    <property type="project" value="UniProtKB-ARBA"/>
</dbReference>
<evidence type="ECO:0000313" key="4">
    <source>
        <dbReference type="EMBL" id="SEF92853.1"/>
    </source>
</evidence>
<dbReference type="InterPro" id="IPR008207">
    <property type="entry name" value="Sig_transdc_His_kin_Hpt_dom"/>
</dbReference>
<dbReference type="EMBL" id="FNVD01000007">
    <property type="protein sequence ID" value="SEF92853.1"/>
    <property type="molecule type" value="Genomic_DNA"/>
</dbReference>
<reference evidence="4 5" key="1">
    <citation type="submission" date="2016-10" db="EMBL/GenBank/DDBJ databases">
        <authorList>
            <person name="de Groot N.N."/>
        </authorList>
    </citation>
    <scope>NUCLEOTIDE SEQUENCE [LARGE SCALE GENOMIC DNA]</scope>
    <source>
        <strain evidence="4 5">DSM 23413</strain>
    </source>
</reference>
<keyword evidence="5" id="KW-1185">Reference proteome</keyword>
<dbReference type="Gene3D" id="1.20.120.160">
    <property type="entry name" value="HPT domain"/>
    <property type="match status" value="1"/>
</dbReference>
<keyword evidence="2" id="KW-0597">Phosphoprotein</keyword>
<dbReference type="PROSITE" id="PS50894">
    <property type="entry name" value="HPT"/>
    <property type="match status" value="1"/>
</dbReference>
<dbReference type="SUPFAM" id="SSF47226">
    <property type="entry name" value="Histidine-containing phosphotransfer domain, HPT domain"/>
    <property type="match status" value="1"/>
</dbReference>